<dbReference type="AlphaFoldDB" id="A0AAD6ZAZ2"/>
<feature type="region of interest" description="Disordered" evidence="1">
    <location>
        <begin position="100"/>
        <end position="144"/>
    </location>
</feature>
<protein>
    <submittedName>
        <fullName evidence="3">Uncharacterized protein</fullName>
    </submittedName>
</protein>
<proteinExistence type="predicted"/>
<reference evidence="3" key="1">
    <citation type="submission" date="2023-03" db="EMBL/GenBank/DDBJ databases">
        <title>Massive genome expansion in bonnet fungi (Mycena s.s.) driven by repeated elements and novel gene families across ecological guilds.</title>
        <authorList>
            <consortium name="Lawrence Berkeley National Laboratory"/>
            <person name="Harder C.B."/>
            <person name="Miyauchi S."/>
            <person name="Viragh M."/>
            <person name="Kuo A."/>
            <person name="Thoen E."/>
            <person name="Andreopoulos B."/>
            <person name="Lu D."/>
            <person name="Skrede I."/>
            <person name="Drula E."/>
            <person name="Henrissat B."/>
            <person name="Morin E."/>
            <person name="Kohler A."/>
            <person name="Barry K."/>
            <person name="LaButti K."/>
            <person name="Morin E."/>
            <person name="Salamov A."/>
            <person name="Lipzen A."/>
            <person name="Mereny Z."/>
            <person name="Hegedus B."/>
            <person name="Baldrian P."/>
            <person name="Stursova M."/>
            <person name="Weitz H."/>
            <person name="Taylor A."/>
            <person name="Grigoriev I.V."/>
            <person name="Nagy L.G."/>
            <person name="Martin F."/>
            <person name="Kauserud H."/>
        </authorList>
    </citation>
    <scope>NUCLEOTIDE SEQUENCE</scope>
    <source>
        <strain evidence="3">CBHHK002</strain>
    </source>
</reference>
<feature type="transmembrane region" description="Helical" evidence="2">
    <location>
        <begin position="46"/>
        <end position="64"/>
    </location>
</feature>
<keyword evidence="2" id="KW-1133">Transmembrane helix</keyword>
<evidence type="ECO:0000256" key="1">
    <source>
        <dbReference type="SAM" id="MobiDB-lite"/>
    </source>
</evidence>
<evidence type="ECO:0000256" key="2">
    <source>
        <dbReference type="SAM" id="Phobius"/>
    </source>
</evidence>
<keyword evidence="2" id="KW-0472">Membrane</keyword>
<feature type="transmembrane region" description="Helical" evidence="2">
    <location>
        <begin position="6"/>
        <end position="26"/>
    </location>
</feature>
<organism evidence="3 4">
    <name type="scientific">Mycena albidolilacea</name>
    <dbReference type="NCBI Taxonomy" id="1033008"/>
    <lineage>
        <taxon>Eukaryota</taxon>
        <taxon>Fungi</taxon>
        <taxon>Dikarya</taxon>
        <taxon>Basidiomycota</taxon>
        <taxon>Agaricomycotina</taxon>
        <taxon>Agaricomycetes</taxon>
        <taxon>Agaricomycetidae</taxon>
        <taxon>Agaricales</taxon>
        <taxon>Marasmiineae</taxon>
        <taxon>Mycenaceae</taxon>
        <taxon>Mycena</taxon>
    </lineage>
</organism>
<accession>A0AAD6ZAZ2</accession>
<gene>
    <name evidence="3" type="ORF">DFH08DRAFT_972880</name>
</gene>
<keyword evidence="2" id="KW-0812">Transmembrane</keyword>
<name>A0AAD6ZAZ2_9AGAR</name>
<keyword evidence="4" id="KW-1185">Reference proteome</keyword>
<comment type="caution">
    <text evidence="3">The sequence shown here is derived from an EMBL/GenBank/DDBJ whole genome shotgun (WGS) entry which is preliminary data.</text>
</comment>
<dbReference type="Proteomes" id="UP001218218">
    <property type="component" value="Unassembled WGS sequence"/>
</dbReference>
<evidence type="ECO:0000313" key="3">
    <source>
        <dbReference type="EMBL" id="KAJ7314482.1"/>
    </source>
</evidence>
<evidence type="ECO:0000313" key="4">
    <source>
        <dbReference type="Proteomes" id="UP001218218"/>
    </source>
</evidence>
<sequence>MPFAVGFSGAWVIDICVSVTIIIPMFCSRIMRWIACHLWLPWDRELGCYGLFVGYHLLAFSLVVEEGRRMVFILQTSSWWALSPGALGFPLVPLVSLGRDGGSKPPGGEPRPSVASPLPLLRPAGTDEGDAPAPLNPPAFQEGL</sequence>
<dbReference type="EMBL" id="JARIHO010000067">
    <property type="protein sequence ID" value="KAJ7314482.1"/>
    <property type="molecule type" value="Genomic_DNA"/>
</dbReference>